<evidence type="ECO:0000313" key="3">
    <source>
        <dbReference type="EMBL" id="HJG29967.1"/>
    </source>
</evidence>
<sequence>MADEFFDDEQELMEAAGAAPQDPAALPAQRGPAPSREAAREASAPPFWMVVAIAAIALLLGMVIGYLIGTSTALNALGSSGGAATQQSSDAIDSSEVLPEGHPQLDINEDGTASVATGDGTSSAGSAQ</sequence>
<feature type="region of interest" description="Disordered" evidence="1">
    <location>
        <begin position="78"/>
        <end position="128"/>
    </location>
</feature>
<organism evidence="3 4">
    <name type="scientific">Collinsella ihumii</name>
    <dbReference type="NCBI Taxonomy" id="1720204"/>
    <lineage>
        <taxon>Bacteria</taxon>
        <taxon>Bacillati</taxon>
        <taxon>Actinomycetota</taxon>
        <taxon>Coriobacteriia</taxon>
        <taxon>Coriobacteriales</taxon>
        <taxon>Coriobacteriaceae</taxon>
        <taxon>Collinsella</taxon>
    </lineage>
</organism>
<evidence type="ECO:0000256" key="2">
    <source>
        <dbReference type="SAM" id="Phobius"/>
    </source>
</evidence>
<feature type="compositionally biased region" description="Low complexity" evidence="1">
    <location>
        <begin position="78"/>
        <end position="91"/>
    </location>
</feature>
<feature type="region of interest" description="Disordered" evidence="1">
    <location>
        <begin position="1"/>
        <end position="42"/>
    </location>
</feature>
<name>A0A921LQG8_9ACTN</name>
<protein>
    <submittedName>
        <fullName evidence="3">Uncharacterized protein</fullName>
    </submittedName>
</protein>
<keyword evidence="2" id="KW-0812">Transmembrane</keyword>
<feature type="compositionally biased region" description="Low complexity" evidence="1">
    <location>
        <begin position="15"/>
        <end position="42"/>
    </location>
</feature>
<dbReference type="AlphaFoldDB" id="A0A921LQG8"/>
<proteinExistence type="predicted"/>
<comment type="caution">
    <text evidence="3">The sequence shown here is derived from an EMBL/GenBank/DDBJ whole genome shotgun (WGS) entry which is preliminary data.</text>
</comment>
<dbReference type="EMBL" id="DYVF01000008">
    <property type="protein sequence ID" value="HJG29967.1"/>
    <property type="molecule type" value="Genomic_DNA"/>
</dbReference>
<evidence type="ECO:0000256" key="1">
    <source>
        <dbReference type="SAM" id="MobiDB-lite"/>
    </source>
</evidence>
<reference evidence="3" key="2">
    <citation type="submission" date="2021-09" db="EMBL/GenBank/DDBJ databases">
        <authorList>
            <person name="Gilroy R."/>
        </authorList>
    </citation>
    <scope>NUCLEOTIDE SEQUENCE</scope>
    <source>
        <strain evidence="3">ChiGjej2B2-7701</strain>
    </source>
</reference>
<evidence type="ECO:0000313" key="4">
    <source>
        <dbReference type="Proteomes" id="UP000746751"/>
    </source>
</evidence>
<feature type="compositionally biased region" description="Acidic residues" evidence="1">
    <location>
        <begin position="1"/>
        <end position="12"/>
    </location>
</feature>
<keyword evidence="2" id="KW-0472">Membrane</keyword>
<keyword evidence="2" id="KW-1133">Transmembrane helix</keyword>
<dbReference type="Proteomes" id="UP000746751">
    <property type="component" value="Unassembled WGS sequence"/>
</dbReference>
<gene>
    <name evidence="3" type="ORF">K8U80_01060</name>
</gene>
<reference evidence="3" key="1">
    <citation type="journal article" date="2021" name="PeerJ">
        <title>Extensive microbial diversity within the chicken gut microbiome revealed by metagenomics and culture.</title>
        <authorList>
            <person name="Gilroy R."/>
            <person name="Ravi A."/>
            <person name="Getino M."/>
            <person name="Pursley I."/>
            <person name="Horton D.L."/>
            <person name="Alikhan N.F."/>
            <person name="Baker D."/>
            <person name="Gharbi K."/>
            <person name="Hall N."/>
            <person name="Watson M."/>
            <person name="Adriaenssens E.M."/>
            <person name="Foster-Nyarko E."/>
            <person name="Jarju S."/>
            <person name="Secka A."/>
            <person name="Antonio M."/>
            <person name="Oren A."/>
            <person name="Chaudhuri R.R."/>
            <person name="La Ragione R."/>
            <person name="Hildebrand F."/>
            <person name="Pallen M.J."/>
        </authorList>
    </citation>
    <scope>NUCLEOTIDE SEQUENCE</scope>
    <source>
        <strain evidence="3">ChiGjej2B2-7701</strain>
    </source>
</reference>
<accession>A0A921LQG8</accession>
<feature type="compositionally biased region" description="Polar residues" evidence="1">
    <location>
        <begin position="119"/>
        <end position="128"/>
    </location>
</feature>
<feature type="transmembrane region" description="Helical" evidence="2">
    <location>
        <begin position="47"/>
        <end position="68"/>
    </location>
</feature>